<dbReference type="AlphaFoldDB" id="A0A1J8QZK9"/>
<dbReference type="OrthoDB" id="2688370at2759"/>
<evidence type="ECO:0000313" key="1">
    <source>
        <dbReference type="EMBL" id="OJA18928.1"/>
    </source>
</evidence>
<proteinExistence type="predicted"/>
<gene>
    <name evidence="1" type="ORF">AZE42_12981</name>
</gene>
<keyword evidence="2" id="KW-1185">Reference proteome</keyword>
<accession>A0A1J8QZK9</accession>
<organism evidence="1 2">
    <name type="scientific">Rhizopogon vesiculosus</name>
    <dbReference type="NCBI Taxonomy" id="180088"/>
    <lineage>
        <taxon>Eukaryota</taxon>
        <taxon>Fungi</taxon>
        <taxon>Dikarya</taxon>
        <taxon>Basidiomycota</taxon>
        <taxon>Agaricomycotina</taxon>
        <taxon>Agaricomycetes</taxon>
        <taxon>Agaricomycetidae</taxon>
        <taxon>Boletales</taxon>
        <taxon>Suillineae</taxon>
        <taxon>Rhizopogonaceae</taxon>
        <taxon>Rhizopogon</taxon>
    </lineage>
</organism>
<sequence>MALTAYCGVPWSLEKLRPFALIQRYIGFDWNLEEKTVAIPEEKLSKTQNL</sequence>
<reference evidence="1 2" key="1">
    <citation type="submission" date="2016-03" db="EMBL/GenBank/DDBJ databases">
        <title>Comparative genomics of the ectomycorrhizal sister species Rhizopogon vinicolor and Rhizopogon vesiculosus (Basidiomycota: Boletales) reveals a divergence of the mating type B locus.</title>
        <authorList>
            <person name="Mujic A.B."/>
            <person name="Kuo A."/>
            <person name="Tritt A."/>
            <person name="Lipzen A."/>
            <person name="Chen C."/>
            <person name="Johnson J."/>
            <person name="Sharma A."/>
            <person name="Barry K."/>
            <person name="Grigoriev I.V."/>
            <person name="Spatafora J.W."/>
        </authorList>
    </citation>
    <scope>NUCLEOTIDE SEQUENCE [LARGE SCALE GENOMIC DNA]</scope>
    <source>
        <strain evidence="1 2">AM-OR11-056</strain>
    </source>
</reference>
<comment type="caution">
    <text evidence="1">The sequence shown here is derived from an EMBL/GenBank/DDBJ whole genome shotgun (WGS) entry which is preliminary data.</text>
</comment>
<dbReference type="Proteomes" id="UP000183567">
    <property type="component" value="Unassembled WGS sequence"/>
</dbReference>
<dbReference type="EMBL" id="LVVM01001243">
    <property type="protein sequence ID" value="OJA18928.1"/>
    <property type="molecule type" value="Genomic_DNA"/>
</dbReference>
<name>A0A1J8QZK9_9AGAM</name>
<evidence type="ECO:0000313" key="2">
    <source>
        <dbReference type="Proteomes" id="UP000183567"/>
    </source>
</evidence>
<protein>
    <submittedName>
        <fullName evidence="1">Uncharacterized protein</fullName>
    </submittedName>
</protein>
<feature type="non-terminal residue" evidence="1">
    <location>
        <position position="50"/>
    </location>
</feature>